<sequence>MDDETRKKVLVRKILVAIDTSKHSQAALKAAASLARIMEANIHGVFVHDEVWNRVSRLPSVTSVNSLTGQVSAFQDETMQDRVQILENRLRRKLKEISKLHDITHSWQLARGKVEDEILNAARETDLITIGLKGTTAQRKILGSSARRIIDQADKPVLLLKEGLNLGSTITAVFDGSIESKKGLKLALNIAERNESTLTILIIENEVDSQEEQKNKISNLLRGSTIFPEIKQLDRSDPSRFINTVNLQKTGLLIIPKKQPLLTNSLQVILNHINCPLLMMN</sequence>
<name>A0ABS9KIE0_9BACT</name>
<accession>A0ABS9KIE0</accession>
<dbReference type="PANTHER" id="PTHR46268">
    <property type="entry name" value="STRESS RESPONSE PROTEIN NHAX"/>
    <property type="match status" value="1"/>
</dbReference>
<dbReference type="Proteomes" id="UP001165366">
    <property type="component" value="Unassembled WGS sequence"/>
</dbReference>
<proteinExistence type="inferred from homology"/>
<reference evidence="3" key="2">
    <citation type="submission" date="2024-05" db="EMBL/GenBank/DDBJ databases">
        <title>Rhodohalobacter halophilus gen. nov., sp. nov., a moderately halophilic member of the family Balneolaceae.</title>
        <authorList>
            <person name="Xia J."/>
        </authorList>
    </citation>
    <scope>NUCLEOTIDE SEQUENCE</scope>
    <source>
        <strain evidence="3">WB101</strain>
    </source>
</reference>
<feature type="domain" description="UspA" evidence="2">
    <location>
        <begin position="12"/>
        <end position="161"/>
    </location>
</feature>
<dbReference type="SUPFAM" id="SSF52402">
    <property type="entry name" value="Adenine nucleotide alpha hydrolases-like"/>
    <property type="match status" value="1"/>
</dbReference>
<dbReference type="Pfam" id="PF00582">
    <property type="entry name" value="Usp"/>
    <property type="match status" value="1"/>
</dbReference>
<dbReference type="InterPro" id="IPR006015">
    <property type="entry name" value="Universal_stress_UspA"/>
</dbReference>
<keyword evidence="4" id="KW-1185">Reference proteome</keyword>
<protein>
    <submittedName>
        <fullName evidence="3">Universal stress protein</fullName>
    </submittedName>
</protein>
<evidence type="ECO:0000256" key="1">
    <source>
        <dbReference type="ARBA" id="ARBA00008791"/>
    </source>
</evidence>
<evidence type="ECO:0000313" key="4">
    <source>
        <dbReference type="Proteomes" id="UP001165366"/>
    </source>
</evidence>
<gene>
    <name evidence="3" type="ORF">L6773_18755</name>
</gene>
<evidence type="ECO:0000313" key="3">
    <source>
        <dbReference type="EMBL" id="MCG2590621.1"/>
    </source>
</evidence>
<dbReference type="Gene3D" id="3.40.50.12370">
    <property type="match status" value="1"/>
</dbReference>
<evidence type="ECO:0000259" key="2">
    <source>
        <dbReference type="Pfam" id="PF00582"/>
    </source>
</evidence>
<dbReference type="InterPro" id="IPR006016">
    <property type="entry name" value="UspA"/>
</dbReference>
<dbReference type="CDD" id="cd00293">
    <property type="entry name" value="USP-like"/>
    <property type="match status" value="1"/>
</dbReference>
<dbReference type="PANTHER" id="PTHR46268:SF6">
    <property type="entry name" value="UNIVERSAL STRESS PROTEIN UP12"/>
    <property type="match status" value="1"/>
</dbReference>
<dbReference type="PRINTS" id="PR01438">
    <property type="entry name" value="UNVRSLSTRESS"/>
</dbReference>
<organism evidence="3 4">
    <name type="scientific">Rhodohalobacter sulfatireducens</name>
    <dbReference type="NCBI Taxonomy" id="2911366"/>
    <lineage>
        <taxon>Bacteria</taxon>
        <taxon>Pseudomonadati</taxon>
        <taxon>Balneolota</taxon>
        <taxon>Balneolia</taxon>
        <taxon>Balneolales</taxon>
        <taxon>Balneolaceae</taxon>
        <taxon>Rhodohalobacter</taxon>
    </lineage>
</organism>
<comment type="caution">
    <text evidence="3">The sequence shown here is derived from an EMBL/GenBank/DDBJ whole genome shotgun (WGS) entry which is preliminary data.</text>
</comment>
<dbReference type="EMBL" id="JAKLWS010000038">
    <property type="protein sequence ID" value="MCG2590621.1"/>
    <property type="molecule type" value="Genomic_DNA"/>
</dbReference>
<reference evidence="3" key="1">
    <citation type="submission" date="2022-01" db="EMBL/GenBank/DDBJ databases">
        <authorList>
            <person name="Wang Y."/>
        </authorList>
    </citation>
    <scope>NUCLEOTIDE SEQUENCE</scope>
    <source>
        <strain evidence="3">WB101</strain>
    </source>
</reference>
<comment type="similarity">
    <text evidence="1">Belongs to the universal stress protein A family.</text>
</comment>
<dbReference type="RefSeq" id="WP_237856060.1">
    <property type="nucleotide sequence ID" value="NZ_JAKLWS010000038.1"/>
</dbReference>